<dbReference type="OMA" id="LAFHRVC"/>
<dbReference type="GO" id="GO:0036297">
    <property type="term" value="P:interstrand cross-link repair"/>
    <property type="evidence" value="ECO:0007669"/>
    <property type="project" value="InterPro"/>
</dbReference>
<dbReference type="AlphaFoldDB" id="A0A8D0GQ85"/>
<organism evidence="1 2">
    <name type="scientific">Sphenodon punctatus</name>
    <name type="common">Tuatara</name>
    <name type="synonym">Hatteria punctata</name>
    <dbReference type="NCBI Taxonomy" id="8508"/>
    <lineage>
        <taxon>Eukaryota</taxon>
        <taxon>Metazoa</taxon>
        <taxon>Chordata</taxon>
        <taxon>Craniata</taxon>
        <taxon>Vertebrata</taxon>
        <taxon>Euteleostomi</taxon>
        <taxon>Lepidosauria</taxon>
        <taxon>Sphenodontia</taxon>
        <taxon>Sphenodontidae</taxon>
        <taxon>Sphenodon</taxon>
    </lineage>
</organism>
<dbReference type="Proteomes" id="UP000694392">
    <property type="component" value="Unplaced"/>
</dbReference>
<evidence type="ECO:0000313" key="1">
    <source>
        <dbReference type="Ensembl" id="ENSSPUP00000009907.1"/>
    </source>
</evidence>
<dbReference type="GO" id="GO:1990414">
    <property type="term" value="P:replication-born double-strand break repair via sister chromatid exchange"/>
    <property type="evidence" value="ECO:0007669"/>
    <property type="project" value="TreeGrafter"/>
</dbReference>
<dbReference type="InterPro" id="IPR033333">
    <property type="entry name" value="FANCB"/>
</dbReference>
<gene>
    <name evidence="1" type="primary">FANCB</name>
</gene>
<protein>
    <submittedName>
        <fullName evidence="1">FA complementation group B</fullName>
    </submittedName>
</protein>
<dbReference type="PANTHER" id="PTHR28450:SF1">
    <property type="entry name" value="FANCONI ANEMIA GROUP B PROTEIN"/>
    <property type="match status" value="1"/>
</dbReference>
<dbReference type="GO" id="GO:0043240">
    <property type="term" value="C:Fanconi anaemia nuclear complex"/>
    <property type="evidence" value="ECO:0007669"/>
    <property type="project" value="Ensembl"/>
</dbReference>
<evidence type="ECO:0000313" key="2">
    <source>
        <dbReference type="Proteomes" id="UP000694392"/>
    </source>
</evidence>
<dbReference type="PANTHER" id="PTHR28450">
    <property type="entry name" value="FANCONI ANEMIA GROUP B PROTEIN"/>
    <property type="match status" value="1"/>
</dbReference>
<accession>A0A8D0GQ85</accession>
<dbReference type="GO" id="GO:1905168">
    <property type="term" value="P:positive regulation of double-strand break repair via homologous recombination"/>
    <property type="evidence" value="ECO:0007669"/>
    <property type="project" value="TreeGrafter"/>
</dbReference>
<sequence length="850" mass="95942">MSRGQQEKFLSYNGELLIFHLSKEKCSESGAGKVTRLHVRRMVFDTGTELFVQKSSGLFSMPGEGIEMICCDCTSDFRTGINLPYILMKKKKRNIIKYFLLLLHNANEFEQCLNFKLDYELKGHARLLPGPSVLWRHAEKLFYISLRAHTVLNAPAQFSSIEWAGVTKDEGIVVLGIRTAYLSGGGEEQKFPKSDEAIWGSEFFGYAIEKQKMLPGTCFLPHAYSSVVACLHVISAEVLKNQFRTSVIAVTQKRQLILFQDGVPKDVCQLPYKDPCSLQIVESGGNNLLCVVSFASGDVCALWKDNLQVASRWQKVKSVLVDDFVGTGTEQILLLLKDELSTDSLNTFRITDFGNVNYTRGINYKEDTCALEELQENHCLMIKALEARLQAGFASVQELRKHLLLKRKVLLESCRALIDLVQARHHELPSAEEEGLVSLWDDRENGFDRETPSTSEDTEHLIENVWQRVVDDDFVVGVKIKEPLRLSLSDISLSLVMDQKFASVSPIVCRNSIVKLNRTSLVMSLPSRHMEPLPKRIKLDCHNEKVGHEGSSKIDVEGAMSFTAVTQLSPLLAFHHLYCMVLLHAKRRKYQNGNLQESKKVTLLCGRISLSLEDISSEKYAINLLKDNHCADSLEDIFAIITVYCKFSFQIFSPECTLTPLNTWLREQMKCVPIKVCPENMFCHKSGSLHGTLFNWNLKTPFEGALTVFCRHQTILFHVLHSLIRVLSPTCKIKPLRLESKTLLAEQLALALEGEMDTLMSSFSSAVNEVENNLALRYEGSKKTSSAIVDSLLDKKEAVQQFREEFQNEQKQSTLGMNLILSSASYRQIALKVAEAQLDSDMIAWRLSKS</sequence>
<dbReference type="GO" id="GO:0000785">
    <property type="term" value="C:chromatin"/>
    <property type="evidence" value="ECO:0007669"/>
    <property type="project" value="Ensembl"/>
</dbReference>
<dbReference type="GO" id="GO:2000042">
    <property type="term" value="P:negative regulation of double-strand break repair via homologous recombination"/>
    <property type="evidence" value="ECO:0007669"/>
    <property type="project" value="TreeGrafter"/>
</dbReference>
<dbReference type="Ensembl" id="ENSSPUT00000010556.1">
    <property type="protein sequence ID" value="ENSSPUP00000009907.1"/>
    <property type="gene ID" value="ENSSPUG00000007679.1"/>
</dbReference>
<proteinExistence type="predicted"/>
<reference evidence="1" key="1">
    <citation type="submission" date="2025-08" db="UniProtKB">
        <authorList>
            <consortium name="Ensembl"/>
        </authorList>
    </citation>
    <scope>IDENTIFICATION</scope>
</reference>
<name>A0A8D0GQ85_SPHPU</name>
<dbReference type="GeneTree" id="ENSGT00390000009885"/>
<keyword evidence="2" id="KW-1185">Reference proteome</keyword>
<reference evidence="1" key="2">
    <citation type="submission" date="2025-09" db="UniProtKB">
        <authorList>
            <consortium name="Ensembl"/>
        </authorList>
    </citation>
    <scope>IDENTIFICATION</scope>
</reference>